<name>A0AAV1ETQ9_XYRNO</name>
<keyword evidence="2" id="KW-0732">Signal</keyword>
<organism evidence="4 5">
    <name type="scientific">Xyrichtys novacula</name>
    <name type="common">Pearly razorfish</name>
    <name type="synonym">Hemipteronotus novacula</name>
    <dbReference type="NCBI Taxonomy" id="13765"/>
    <lineage>
        <taxon>Eukaryota</taxon>
        <taxon>Metazoa</taxon>
        <taxon>Chordata</taxon>
        <taxon>Craniata</taxon>
        <taxon>Vertebrata</taxon>
        <taxon>Euteleostomi</taxon>
        <taxon>Actinopterygii</taxon>
        <taxon>Neopterygii</taxon>
        <taxon>Teleostei</taxon>
        <taxon>Neoteleostei</taxon>
        <taxon>Acanthomorphata</taxon>
        <taxon>Eupercaria</taxon>
        <taxon>Labriformes</taxon>
        <taxon>Labridae</taxon>
        <taxon>Xyrichtys</taxon>
    </lineage>
</organism>
<evidence type="ECO:0000313" key="4">
    <source>
        <dbReference type="EMBL" id="CAJ1052188.1"/>
    </source>
</evidence>
<dbReference type="InterPro" id="IPR013106">
    <property type="entry name" value="Ig_V-set"/>
</dbReference>
<gene>
    <name evidence="4" type="ORF">XNOV1_A016234</name>
</gene>
<dbReference type="CDD" id="cd00099">
    <property type="entry name" value="IgV"/>
    <property type="match status" value="1"/>
</dbReference>
<accession>A0AAV1ETQ9</accession>
<dbReference type="InterPro" id="IPR007110">
    <property type="entry name" value="Ig-like_dom"/>
</dbReference>
<keyword evidence="1" id="KW-1133">Transmembrane helix</keyword>
<dbReference type="AlphaFoldDB" id="A0AAV1ETQ9"/>
<feature type="domain" description="Ig-like" evidence="3">
    <location>
        <begin position="24"/>
        <end position="128"/>
    </location>
</feature>
<feature type="chain" id="PRO_5043874992" evidence="2">
    <location>
        <begin position="25"/>
        <end position="240"/>
    </location>
</feature>
<keyword evidence="1" id="KW-0472">Membrane</keyword>
<evidence type="ECO:0000256" key="1">
    <source>
        <dbReference type="SAM" id="Phobius"/>
    </source>
</evidence>
<dbReference type="Gene3D" id="2.60.40.10">
    <property type="entry name" value="Immunoglobulins"/>
    <property type="match status" value="1"/>
</dbReference>
<feature type="signal peptide" evidence="2">
    <location>
        <begin position="1"/>
        <end position="24"/>
    </location>
</feature>
<dbReference type="InterPro" id="IPR003599">
    <property type="entry name" value="Ig_sub"/>
</dbReference>
<dbReference type="InterPro" id="IPR013783">
    <property type="entry name" value="Ig-like_fold"/>
</dbReference>
<feature type="transmembrane region" description="Helical" evidence="1">
    <location>
        <begin position="174"/>
        <end position="195"/>
    </location>
</feature>
<evidence type="ECO:0000256" key="2">
    <source>
        <dbReference type="SAM" id="SignalP"/>
    </source>
</evidence>
<keyword evidence="5" id="KW-1185">Reference proteome</keyword>
<proteinExistence type="predicted"/>
<sequence length="240" mass="27733">MEGLRIVSVIFSVVIFLGHNLVRGSVLEVTARPGENITLYCDCKISTGVYIVWYRNCSHKTQPPLVLKTWRHNQWMKPLPLNFHFVRNKSSVSYDLLIQNITVSDEGFYYCGTETLKVDKIVVTKAIDKTEDKDFILHRDVYSYGNVTKIVFRPEIERERESIESISGMPMTSWMMMFTPVGTILSTFIVLILVYHFSERPGPQNLVGRPDSKIRMSQDQEEDLCLTRVVFRLQDGETNQ</sequence>
<keyword evidence="1" id="KW-0812">Transmembrane</keyword>
<dbReference type="Pfam" id="PF07686">
    <property type="entry name" value="V-set"/>
    <property type="match status" value="1"/>
</dbReference>
<dbReference type="PROSITE" id="PS50835">
    <property type="entry name" value="IG_LIKE"/>
    <property type="match status" value="1"/>
</dbReference>
<dbReference type="EMBL" id="OY660866">
    <property type="protein sequence ID" value="CAJ1052188.1"/>
    <property type="molecule type" value="Genomic_DNA"/>
</dbReference>
<reference evidence="4" key="1">
    <citation type="submission" date="2023-08" db="EMBL/GenBank/DDBJ databases">
        <authorList>
            <person name="Alioto T."/>
            <person name="Alioto T."/>
            <person name="Gomez Garrido J."/>
        </authorList>
    </citation>
    <scope>NUCLEOTIDE SEQUENCE</scope>
</reference>
<protein>
    <submittedName>
        <fullName evidence="4">Uncharacterized protein LOC115012718</fullName>
    </submittedName>
</protein>
<dbReference type="InterPro" id="IPR036179">
    <property type="entry name" value="Ig-like_dom_sf"/>
</dbReference>
<dbReference type="SUPFAM" id="SSF48726">
    <property type="entry name" value="Immunoglobulin"/>
    <property type="match status" value="1"/>
</dbReference>
<evidence type="ECO:0000259" key="3">
    <source>
        <dbReference type="PROSITE" id="PS50835"/>
    </source>
</evidence>
<dbReference type="Proteomes" id="UP001178508">
    <property type="component" value="Chromosome 3"/>
</dbReference>
<dbReference type="SMART" id="SM00409">
    <property type="entry name" value="IG"/>
    <property type="match status" value="1"/>
</dbReference>
<evidence type="ECO:0000313" key="5">
    <source>
        <dbReference type="Proteomes" id="UP001178508"/>
    </source>
</evidence>